<organism evidence="1">
    <name type="scientific">Oscillatoriales cyanobacterium SpSt-418</name>
    <dbReference type="NCBI Taxonomy" id="2282169"/>
    <lineage>
        <taxon>Bacteria</taxon>
        <taxon>Bacillati</taxon>
        <taxon>Cyanobacteriota</taxon>
        <taxon>Cyanophyceae</taxon>
        <taxon>Oscillatoriophycideae</taxon>
        <taxon>Oscillatoriales</taxon>
    </lineage>
</organism>
<evidence type="ECO:0000313" key="1">
    <source>
        <dbReference type="EMBL" id="HFN00162.1"/>
    </source>
</evidence>
<proteinExistence type="predicted"/>
<gene>
    <name evidence="1" type="ORF">ENR64_20865</name>
</gene>
<dbReference type="AlphaFoldDB" id="A0A7C3PSK3"/>
<dbReference type="EMBL" id="DSRU01000296">
    <property type="protein sequence ID" value="HFN00162.1"/>
    <property type="molecule type" value="Genomic_DNA"/>
</dbReference>
<name>A0A7C3PSK3_9CYAN</name>
<sequence>MDEPDAIAQQVIEVCQGCGASLVERSIVEWQWTQVHDVGPLEMRVKEHQVAVKQCNCWGQRNQAVFPVGVTNRVQYASRLRSLMVYLMDYQLLPSARFANGIELLSYSPCNLLLRCYGNVVIGKPAKIYPEA</sequence>
<comment type="caution">
    <text evidence="1">The sequence shown here is derived from an EMBL/GenBank/DDBJ whole genome shotgun (WGS) entry which is preliminary data.</text>
</comment>
<reference evidence="1" key="1">
    <citation type="journal article" date="2020" name="mSystems">
        <title>Genome- and Community-Level Interaction Insights into Carbon Utilization and Element Cycling Functions of Hydrothermarchaeota in Hydrothermal Sediment.</title>
        <authorList>
            <person name="Zhou Z."/>
            <person name="Liu Y."/>
            <person name="Xu W."/>
            <person name="Pan J."/>
            <person name="Luo Z.H."/>
            <person name="Li M."/>
        </authorList>
    </citation>
    <scope>NUCLEOTIDE SEQUENCE [LARGE SCALE GENOMIC DNA]</scope>
    <source>
        <strain evidence="1">SpSt-418</strain>
    </source>
</reference>
<protein>
    <recommendedName>
        <fullName evidence="2">Transposase</fullName>
    </recommendedName>
</protein>
<evidence type="ECO:0008006" key="2">
    <source>
        <dbReference type="Google" id="ProtNLM"/>
    </source>
</evidence>
<accession>A0A7C3PSK3</accession>